<keyword evidence="1" id="KW-1133">Transmembrane helix</keyword>
<name>A0A1R2CE88_9CILI</name>
<comment type="caution">
    <text evidence="2">The sequence shown here is derived from an EMBL/GenBank/DDBJ whole genome shotgun (WGS) entry which is preliminary data.</text>
</comment>
<organism evidence="2 3">
    <name type="scientific">Stentor coeruleus</name>
    <dbReference type="NCBI Taxonomy" id="5963"/>
    <lineage>
        <taxon>Eukaryota</taxon>
        <taxon>Sar</taxon>
        <taxon>Alveolata</taxon>
        <taxon>Ciliophora</taxon>
        <taxon>Postciliodesmatophora</taxon>
        <taxon>Heterotrichea</taxon>
        <taxon>Heterotrichida</taxon>
        <taxon>Stentoridae</taxon>
        <taxon>Stentor</taxon>
    </lineage>
</organism>
<keyword evidence="1" id="KW-0472">Membrane</keyword>
<evidence type="ECO:0000313" key="2">
    <source>
        <dbReference type="EMBL" id="OMJ87334.1"/>
    </source>
</evidence>
<evidence type="ECO:0000256" key="1">
    <source>
        <dbReference type="SAM" id="Phobius"/>
    </source>
</evidence>
<accession>A0A1R2CE88</accession>
<sequence>MENLCPHQSCLCSSMKGLSHGIAYGAKVRFTHSLVMAALFSNDPLWLKLYKILKNTQEHASKLAIFVTIFKSLVCILTKLTGQSSSRNHAISGLLTGLIWSKDTSVNTQVTLYLFSRNLVGNAKLLHKKKIINFPDFLVQNSFCILTVLCWGIVMYLFETHPKELQNSLTSSMDFLYKDSDKWRGWRYCIPYCDHVLKVLGYNK</sequence>
<dbReference type="Pfam" id="PF02466">
    <property type="entry name" value="Tim17"/>
    <property type="match status" value="1"/>
</dbReference>
<keyword evidence="1" id="KW-0812">Transmembrane</keyword>
<dbReference type="InterPro" id="IPR019531">
    <property type="entry name" value="Pmp4"/>
</dbReference>
<dbReference type="PANTHER" id="PTHR15460">
    <property type="entry name" value="PEROXISOMAL MEMBRANE PROTEIN 4"/>
    <property type="match status" value="1"/>
</dbReference>
<keyword evidence="3" id="KW-1185">Reference proteome</keyword>
<gene>
    <name evidence="2" type="ORF">SteCoe_10929</name>
</gene>
<reference evidence="2 3" key="1">
    <citation type="submission" date="2016-11" db="EMBL/GenBank/DDBJ databases">
        <title>The macronuclear genome of Stentor coeruleus: a giant cell with tiny introns.</title>
        <authorList>
            <person name="Slabodnick M."/>
            <person name="Ruby J.G."/>
            <person name="Reiff S.B."/>
            <person name="Swart E.C."/>
            <person name="Gosai S."/>
            <person name="Prabakaran S."/>
            <person name="Witkowska E."/>
            <person name="Larue G.E."/>
            <person name="Fisher S."/>
            <person name="Freeman R.M."/>
            <person name="Gunawardena J."/>
            <person name="Chu W."/>
            <person name="Stover N.A."/>
            <person name="Gregory B.D."/>
            <person name="Nowacki M."/>
            <person name="Derisi J."/>
            <person name="Roy S.W."/>
            <person name="Marshall W.F."/>
            <person name="Sood P."/>
        </authorList>
    </citation>
    <scope>NUCLEOTIDE SEQUENCE [LARGE SCALE GENOMIC DNA]</scope>
    <source>
        <strain evidence="2">WM001</strain>
    </source>
</reference>
<dbReference type="Proteomes" id="UP000187209">
    <property type="component" value="Unassembled WGS sequence"/>
</dbReference>
<dbReference type="AlphaFoldDB" id="A0A1R2CE88"/>
<proteinExistence type="predicted"/>
<dbReference type="EMBL" id="MPUH01000179">
    <property type="protein sequence ID" value="OMJ87334.1"/>
    <property type="molecule type" value="Genomic_DNA"/>
</dbReference>
<dbReference type="GO" id="GO:0005778">
    <property type="term" value="C:peroxisomal membrane"/>
    <property type="evidence" value="ECO:0007669"/>
    <property type="project" value="TreeGrafter"/>
</dbReference>
<evidence type="ECO:0008006" key="4">
    <source>
        <dbReference type="Google" id="ProtNLM"/>
    </source>
</evidence>
<protein>
    <recommendedName>
        <fullName evidence="4">Peroxisomal membrane protein 4</fullName>
    </recommendedName>
</protein>
<dbReference type="OrthoDB" id="39659at2759"/>
<dbReference type="PANTHER" id="PTHR15460:SF3">
    <property type="entry name" value="PEROXISOMAL MEMBRANE PROTEIN 4"/>
    <property type="match status" value="1"/>
</dbReference>
<feature type="transmembrane region" description="Helical" evidence="1">
    <location>
        <begin position="137"/>
        <end position="158"/>
    </location>
</feature>
<evidence type="ECO:0000313" key="3">
    <source>
        <dbReference type="Proteomes" id="UP000187209"/>
    </source>
</evidence>